<feature type="compositionally biased region" description="Basic and acidic residues" evidence="1">
    <location>
        <begin position="104"/>
        <end position="113"/>
    </location>
</feature>
<feature type="transmembrane region" description="Helical" evidence="2">
    <location>
        <begin position="211"/>
        <end position="231"/>
    </location>
</feature>
<dbReference type="AlphaFoldDB" id="A0A6P9AUG8"/>
<accession>A0A6P9AUG8</accession>
<dbReference type="Proteomes" id="UP001652622">
    <property type="component" value="Unplaced"/>
</dbReference>
<dbReference type="InParanoid" id="A0A6P9AUG8"/>
<keyword evidence="2" id="KW-1133">Transmembrane helix</keyword>
<name>A0A6P9AUG8_PANGU</name>
<dbReference type="GO" id="GO:0005737">
    <property type="term" value="C:cytoplasm"/>
    <property type="evidence" value="ECO:0007669"/>
    <property type="project" value="TreeGrafter"/>
</dbReference>
<dbReference type="PANTHER" id="PTHR34179:SF1">
    <property type="entry name" value="TUMOR PROTEIN P53-INDUCIBLE PROTEIN 13"/>
    <property type="match status" value="1"/>
</dbReference>
<proteinExistence type="predicted"/>
<evidence type="ECO:0000313" key="4">
    <source>
        <dbReference type="RefSeq" id="XP_034260205.2"/>
    </source>
</evidence>
<feature type="region of interest" description="Disordered" evidence="1">
    <location>
        <begin position="104"/>
        <end position="132"/>
    </location>
</feature>
<evidence type="ECO:0000256" key="2">
    <source>
        <dbReference type="SAM" id="Phobius"/>
    </source>
</evidence>
<keyword evidence="2" id="KW-0812">Transmembrane</keyword>
<organism evidence="3 4">
    <name type="scientific">Pantherophis guttatus</name>
    <name type="common">Corn snake</name>
    <name type="synonym">Elaphe guttata</name>
    <dbReference type="NCBI Taxonomy" id="94885"/>
    <lineage>
        <taxon>Eukaryota</taxon>
        <taxon>Metazoa</taxon>
        <taxon>Chordata</taxon>
        <taxon>Craniata</taxon>
        <taxon>Vertebrata</taxon>
        <taxon>Euteleostomi</taxon>
        <taxon>Lepidosauria</taxon>
        <taxon>Squamata</taxon>
        <taxon>Bifurcata</taxon>
        <taxon>Unidentata</taxon>
        <taxon>Episquamata</taxon>
        <taxon>Toxicofera</taxon>
        <taxon>Serpentes</taxon>
        <taxon>Colubroidea</taxon>
        <taxon>Colubridae</taxon>
        <taxon>Colubrinae</taxon>
        <taxon>Pantherophis</taxon>
    </lineage>
</organism>
<feature type="compositionally biased region" description="Basic residues" evidence="1">
    <location>
        <begin position="266"/>
        <end position="277"/>
    </location>
</feature>
<feature type="region of interest" description="Disordered" evidence="1">
    <location>
        <begin position="266"/>
        <end position="294"/>
    </location>
</feature>
<protein>
    <submittedName>
        <fullName evidence="4">Tumor protein p53-inducible protein 13</fullName>
    </submittedName>
</protein>
<dbReference type="PANTHER" id="PTHR34179">
    <property type="entry name" value="TUMOR PROTEIN P53-INDUCIBLE PROTEIN 13"/>
    <property type="match status" value="1"/>
</dbReference>
<dbReference type="RefSeq" id="XP_034260205.2">
    <property type="nucleotide sequence ID" value="XM_034404314.2"/>
</dbReference>
<evidence type="ECO:0000256" key="1">
    <source>
        <dbReference type="SAM" id="MobiDB-lite"/>
    </source>
</evidence>
<gene>
    <name evidence="4" type="primary">TP53I13</name>
</gene>
<keyword evidence="3" id="KW-1185">Reference proteome</keyword>
<dbReference type="KEGG" id="pgut:117656208"/>
<feature type="compositionally biased region" description="Basic and acidic residues" evidence="1">
    <location>
        <begin position="122"/>
        <end position="132"/>
    </location>
</feature>
<keyword evidence="2" id="KW-0472">Membrane</keyword>
<sequence>MGDPLFPPSSLFQPLAWIPRGSTSHTAKVDVAFAASGLETHLRRRWPQKGTGRDACPAQQSLQKLLNLWEKLPIFQQFWAHGRQRRAIFLPHPAPSGTKRLAAKDGHAQEDQSRLTLAQPTFREEKDPWKPADRAQRTLPNHLGAANMVPGHHHATKRGVQPTLSSTATKVGAAHEAGCRCPDSQQATVMVQEMEARQGGLRVPTPRTEEAAWAASALTFLLVLLTLAVLYTRLHRKCRRGPSLYWMTSSEEGRETVAAVMKRRLFSRPRRTKRPRQPPRLLLPSSSSEDDSSA</sequence>
<evidence type="ECO:0000313" key="3">
    <source>
        <dbReference type="Proteomes" id="UP001652622"/>
    </source>
</evidence>
<dbReference type="GeneID" id="117656208"/>
<reference evidence="4" key="1">
    <citation type="submission" date="2025-08" db="UniProtKB">
        <authorList>
            <consortium name="RefSeq"/>
        </authorList>
    </citation>
    <scope>IDENTIFICATION</scope>
    <source>
        <tissue evidence="4">Blood</tissue>
    </source>
</reference>